<comment type="caution">
    <text evidence="1">The sequence shown here is derived from an EMBL/GenBank/DDBJ whole genome shotgun (WGS) entry which is preliminary data.</text>
</comment>
<dbReference type="AlphaFoldDB" id="A0A2W2B5X2"/>
<name>A0A2W2B5X2_9BACT</name>
<evidence type="ECO:0000313" key="1">
    <source>
        <dbReference type="EMBL" id="PZF71377.1"/>
    </source>
</evidence>
<gene>
    <name evidence="1" type="ORF">DN068_18985</name>
</gene>
<accession>A0A2W2B5X2</accession>
<dbReference type="EMBL" id="QKTW01000025">
    <property type="protein sequence ID" value="PZF71377.1"/>
    <property type="molecule type" value="Genomic_DNA"/>
</dbReference>
<reference evidence="1 2" key="1">
    <citation type="submission" date="2018-06" db="EMBL/GenBank/DDBJ databases">
        <title>Mucibacter soli gen. nov., sp. nov., a new member of the family Chitinophagaceae producing mucin.</title>
        <authorList>
            <person name="Kim M.-K."/>
            <person name="Park S."/>
            <person name="Kim T.-S."/>
            <person name="Joung Y."/>
            <person name="Han J.-H."/>
            <person name="Kim S.B."/>
        </authorList>
    </citation>
    <scope>NUCLEOTIDE SEQUENCE [LARGE SCALE GENOMIC DNA]</scope>
    <source>
        <strain evidence="1 2">R1-15</strain>
    </source>
</reference>
<dbReference type="Proteomes" id="UP000248745">
    <property type="component" value="Unassembled WGS sequence"/>
</dbReference>
<keyword evidence="2" id="KW-1185">Reference proteome</keyword>
<proteinExistence type="predicted"/>
<protein>
    <submittedName>
        <fullName evidence="1">Uncharacterized protein</fullName>
    </submittedName>
</protein>
<sequence>MQPASTGSATTTHIEKIFPFSIDTSDKEYAVSIHIEDVTVSSKYGSLFKKYKLNYDIETWQEVMTQMIRKWLPYMESTVSFFDDNKILYIQPGNKIYEGSMTETLHPIFYDMATLDEFFKNLDRTNLDTP</sequence>
<evidence type="ECO:0000313" key="2">
    <source>
        <dbReference type="Proteomes" id="UP000248745"/>
    </source>
</evidence>
<organism evidence="1 2">
    <name type="scientific">Taibaiella soli</name>
    <dbReference type="NCBI Taxonomy" id="1649169"/>
    <lineage>
        <taxon>Bacteria</taxon>
        <taxon>Pseudomonadati</taxon>
        <taxon>Bacteroidota</taxon>
        <taxon>Chitinophagia</taxon>
        <taxon>Chitinophagales</taxon>
        <taxon>Chitinophagaceae</taxon>
        <taxon>Taibaiella</taxon>
    </lineage>
</organism>